<dbReference type="EMBL" id="JAMSHJ010000003">
    <property type="protein sequence ID" value="KAI5427808.1"/>
    <property type="molecule type" value="Genomic_DNA"/>
</dbReference>
<evidence type="ECO:0000256" key="6">
    <source>
        <dbReference type="SAM" id="MobiDB-lite"/>
    </source>
</evidence>
<dbReference type="FunFam" id="3.40.30.10:FF:000199">
    <property type="entry name" value="Thioredoxin-like 1-2, chloroplastic"/>
    <property type="match status" value="1"/>
</dbReference>
<dbReference type="Pfam" id="PF00085">
    <property type="entry name" value="Thioredoxin"/>
    <property type="match status" value="1"/>
</dbReference>
<keyword evidence="3" id="KW-0249">Electron transport</keyword>
<proteinExistence type="inferred from homology"/>
<accession>A0A9D5AZE8</accession>
<comment type="similarity">
    <text evidence="1">Belongs to the thioredoxin family.</text>
</comment>
<keyword evidence="4" id="KW-1015">Disulfide bond</keyword>
<dbReference type="Gramene" id="PSAT_LOCUS12935_t1">
    <property type="protein sequence ID" value="CAL5193089.1"/>
    <property type="gene ID" value="PSAT_LOCUS12935"/>
</dbReference>
<keyword evidence="9" id="KW-1185">Reference proteome</keyword>
<dbReference type="Gramene" id="Psat03G0300500-T1">
    <property type="protein sequence ID" value="KAI5427808.1"/>
    <property type="gene ID" value="KIW84_033005"/>
</dbReference>
<dbReference type="SUPFAM" id="SSF52833">
    <property type="entry name" value="Thioredoxin-like"/>
    <property type="match status" value="1"/>
</dbReference>
<dbReference type="AlphaFoldDB" id="A0A9D5AZE8"/>
<organism evidence="8 9">
    <name type="scientific">Pisum sativum</name>
    <name type="common">Garden pea</name>
    <name type="synonym">Lathyrus oleraceus</name>
    <dbReference type="NCBI Taxonomy" id="3888"/>
    <lineage>
        <taxon>Eukaryota</taxon>
        <taxon>Viridiplantae</taxon>
        <taxon>Streptophyta</taxon>
        <taxon>Embryophyta</taxon>
        <taxon>Tracheophyta</taxon>
        <taxon>Spermatophyta</taxon>
        <taxon>Magnoliopsida</taxon>
        <taxon>eudicotyledons</taxon>
        <taxon>Gunneridae</taxon>
        <taxon>Pentapetalae</taxon>
        <taxon>rosids</taxon>
        <taxon>fabids</taxon>
        <taxon>Fabales</taxon>
        <taxon>Fabaceae</taxon>
        <taxon>Papilionoideae</taxon>
        <taxon>50 kb inversion clade</taxon>
        <taxon>NPAAA clade</taxon>
        <taxon>Hologalegina</taxon>
        <taxon>IRL clade</taxon>
        <taxon>Fabeae</taxon>
        <taxon>Lathyrus</taxon>
    </lineage>
</organism>
<dbReference type="PANTHER" id="PTHR43601">
    <property type="entry name" value="THIOREDOXIN, MITOCHONDRIAL"/>
    <property type="match status" value="1"/>
</dbReference>
<dbReference type="InterPro" id="IPR013766">
    <property type="entry name" value="Thioredoxin_domain"/>
</dbReference>
<dbReference type="Gene3D" id="3.40.30.10">
    <property type="entry name" value="Glutaredoxin"/>
    <property type="match status" value="1"/>
</dbReference>
<dbReference type="PROSITE" id="PS51352">
    <property type="entry name" value="THIOREDOXIN_2"/>
    <property type="match status" value="1"/>
</dbReference>
<keyword evidence="2" id="KW-0813">Transport</keyword>
<evidence type="ECO:0000256" key="1">
    <source>
        <dbReference type="ARBA" id="ARBA00008987"/>
    </source>
</evidence>
<evidence type="ECO:0000313" key="8">
    <source>
        <dbReference type="EMBL" id="KAI5427808.1"/>
    </source>
</evidence>
<dbReference type="PANTHER" id="PTHR43601:SF32">
    <property type="entry name" value="THIOREDOXIN-LIKE 2-2, CHLOROPLASTIC"/>
    <property type="match status" value="1"/>
</dbReference>
<evidence type="ECO:0000256" key="5">
    <source>
        <dbReference type="ARBA" id="ARBA00023284"/>
    </source>
</evidence>
<dbReference type="Gramene" id="Psat3g089640.1">
    <property type="protein sequence ID" value="Psat3g089640.1.cds"/>
    <property type="gene ID" value="Psat3g089640"/>
</dbReference>
<name>A0A9D5AZE8_PEA</name>
<dbReference type="GO" id="GO:0045454">
    <property type="term" value="P:cell redox homeostasis"/>
    <property type="evidence" value="ECO:0007669"/>
    <property type="project" value="TreeGrafter"/>
</dbReference>
<dbReference type="Proteomes" id="UP001058974">
    <property type="component" value="Chromosome 3"/>
</dbReference>
<feature type="compositionally biased region" description="Polar residues" evidence="6">
    <location>
        <begin position="258"/>
        <end position="272"/>
    </location>
</feature>
<evidence type="ECO:0000256" key="3">
    <source>
        <dbReference type="ARBA" id="ARBA00022982"/>
    </source>
</evidence>
<dbReference type="CDD" id="cd02947">
    <property type="entry name" value="TRX_family"/>
    <property type="match status" value="1"/>
</dbReference>
<evidence type="ECO:0000313" key="9">
    <source>
        <dbReference type="Proteomes" id="UP001058974"/>
    </source>
</evidence>
<sequence length="283" mass="31321">MAETLIKTSLVSSWHGNKNQQLQRASMVPKTGVGSFPSLKLKSQFLRSSFSSEFHGKKPLFRVTRSIPSKRINSQFSVSAAPKMTLRIGKAQKWWEKGLQPNMREVTSAQDLVDSLLNAGDKLVIVDFFSPGCGGCKALHPKICQFAEMNPDVEFLSVNYEEHKSMCYSLNVHVLPFFRFYRGAQGRVCSFSCTNATIKKFRDALAKHTPERCSLGPTKGLEEKELIALSENKDLSFTYSPQPLPVNEELGTEAAPASSESIPLPSLTSNSEVLERTLTGAGR</sequence>
<evidence type="ECO:0000256" key="2">
    <source>
        <dbReference type="ARBA" id="ARBA00022448"/>
    </source>
</evidence>
<protein>
    <recommendedName>
        <fullName evidence="7">Thioredoxin domain-containing protein</fullName>
    </recommendedName>
</protein>
<keyword evidence="5" id="KW-0676">Redox-active center</keyword>
<comment type="caution">
    <text evidence="8">The sequence shown here is derived from an EMBL/GenBank/DDBJ whole genome shotgun (WGS) entry which is preliminary data.</text>
</comment>
<gene>
    <name evidence="8" type="ORF">KIW84_033005</name>
</gene>
<feature type="domain" description="Thioredoxin" evidence="7">
    <location>
        <begin position="75"/>
        <end position="210"/>
    </location>
</feature>
<dbReference type="InterPro" id="IPR036249">
    <property type="entry name" value="Thioredoxin-like_sf"/>
</dbReference>
<evidence type="ECO:0000256" key="4">
    <source>
        <dbReference type="ARBA" id="ARBA00023157"/>
    </source>
</evidence>
<evidence type="ECO:0000259" key="7">
    <source>
        <dbReference type="PROSITE" id="PS51352"/>
    </source>
</evidence>
<dbReference type="GO" id="GO:0009507">
    <property type="term" value="C:chloroplast"/>
    <property type="evidence" value="ECO:0007669"/>
    <property type="project" value="TreeGrafter"/>
</dbReference>
<dbReference type="OrthoDB" id="2121326at2759"/>
<reference evidence="8 9" key="1">
    <citation type="journal article" date="2022" name="Nat. Genet.">
        <title>Improved pea reference genome and pan-genome highlight genomic features and evolutionary characteristics.</title>
        <authorList>
            <person name="Yang T."/>
            <person name="Liu R."/>
            <person name="Luo Y."/>
            <person name="Hu S."/>
            <person name="Wang D."/>
            <person name="Wang C."/>
            <person name="Pandey M.K."/>
            <person name="Ge S."/>
            <person name="Xu Q."/>
            <person name="Li N."/>
            <person name="Li G."/>
            <person name="Huang Y."/>
            <person name="Saxena R.K."/>
            <person name="Ji Y."/>
            <person name="Li M."/>
            <person name="Yan X."/>
            <person name="He Y."/>
            <person name="Liu Y."/>
            <person name="Wang X."/>
            <person name="Xiang C."/>
            <person name="Varshney R.K."/>
            <person name="Ding H."/>
            <person name="Gao S."/>
            <person name="Zong X."/>
        </authorList>
    </citation>
    <scope>NUCLEOTIDE SEQUENCE [LARGE SCALE GENOMIC DNA]</scope>
    <source>
        <strain evidence="8 9">cv. Zhongwan 6</strain>
    </source>
</reference>
<feature type="region of interest" description="Disordered" evidence="6">
    <location>
        <begin position="242"/>
        <end position="283"/>
    </location>
</feature>